<evidence type="ECO:0000313" key="1">
    <source>
        <dbReference type="EMBL" id="KAJ9049368.1"/>
    </source>
</evidence>
<proteinExistence type="predicted"/>
<protein>
    <submittedName>
        <fullName evidence="1">Uncharacterized protein</fullName>
    </submittedName>
</protein>
<dbReference type="EMBL" id="QTSX02007241">
    <property type="protein sequence ID" value="KAJ9049368.1"/>
    <property type="molecule type" value="Genomic_DNA"/>
</dbReference>
<comment type="caution">
    <text evidence="1">The sequence shown here is derived from an EMBL/GenBank/DDBJ whole genome shotgun (WGS) entry which is preliminary data.</text>
</comment>
<keyword evidence="2" id="KW-1185">Reference proteome</keyword>
<organism evidence="1 2">
    <name type="scientific">Entomophthora muscae</name>
    <dbReference type="NCBI Taxonomy" id="34485"/>
    <lineage>
        <taxon>Eukaryota</taxon>
        <taxon>Fungi</taxon>
        <taxon>Fungi incertae sedis</taxon>
        <taxon>Zoopagomycota</taxon>
        <taxon>Entomophthoromycotina</taxon>
        <taxon>Entomophthoromycetes</taxon>
        <taxon>Entomophthorales</taxon>
        <taxon>Entomophthoraceae</taxon>
        <taxon>Entomophthora</taxon>
    </lineage>
</organism>
<reference evidence="1" key="1">
    <citation type="submission" date="2022-04" db="EMBL/GenBank/DDBJ databases">
        <title>Genome of the entomopathogenic fungus Entomophthora muscae.</title>
        <authorList>
            <person name="Elya C."/>
            <person name="Lovett B.R."/>
            <person name="Lee E."/>
            <person name="Macias A.M."/>
            <person name="Hajek A.E."/>
            <person name="De Bivort B.L."/>
            <person name="Kasson M.T."/>
            <person name="De Fine Licht H.H."/>
            <person name="Stajich J.E."/>
        </authorList>
    </citation>
    <scope>NUCLEOTIDE SEQUENCE</scope>
    <source>
        <strain evidence="1">Berkeley</strain>
    </source>
</reference>
<gene>
    <name evidence="1" type="ORF">DSO57_1025295</name>
</gene>
<accession>A0ACC2RH02</accession>
<name>A0ACC2RH02_9FUNG</name>
<evidence type="ECO:0000313" key="2">
    <source>
        <dbReference type="Proteomes" id="UP001165960"/>
    </source>
</evidence>
<dbReference type="Proteomes" id="UP001165960">
    <property type="component" value="Unassembled WGS sequence"/>
</dbReference>
<sequence>MGWPQKQHLTRSVILSCHPNHAPSLYKQIFLITAGLIPHHLVPTLITSPFASVLPHGFRLHEHHPGFIISYIESIDHTTKPTSLQSGAALAHLNKCPIQKLIFTKAINMPQQERPSYIEDPDKALAGFIYDYLLKKNHVSAAAAFIVEAQVNTHDIIVSMSPGECFLKDWFTPFWALYISRNKPGAAKDPKVQNYLETTMQLAPEFPYGYLFEDSFYDESSPSSGKNKRLPTSGLKGSAPKKANSSDHSLAATPKQTAPQPFHTPSSTTRMEPIPGPGNQAPSAGGPPMINMMHARPPTNISLPPNSMAIQNWPGNQQPSHPGQGPTGSASLPPPAAAAADVDASTGCQATTARRDPASPAAYAAAAASDAKPAATDDAAATHGSAAASGVNALGPERHAFFFPAGVCFGNAAANAKPIQSPGWSHDYARRSRPDADADSAAASILGSAKYAPAYVYSSRIASRNAARDASRDAPGDAARFPDDDAATAGPPQHDAPQHALSKP</sequence>